<organism evidence="2 3">
    <name type="scientific">Tritonibacter litoralis</name>
    <dbReference type="NCBI Taxonomy" id="2662264"/>
    <lineage>
        <taxon>Bacteria</taxon>
        <taxon>Pseudomonadati</taxon>
        <taxon>Pseudomonadota</taxon>
        <taxon>Alphaproteobacteria</taxon>
        <taxon>Rhodobacterales</taxon>
        <taxon>Paracoccaceae</taxon>
        <taxon>Tritonibacter</taxon>
    </lineage>
</organism>
<protein>
    <submittedName>
        <fullName evidence="2">TerB family tellurite resistance protein</fullName>
    </submittedName>
</protein>
<dbReference type="InterPro" id="IPR007791">
    <property type="entry name" value="DjlA_N"/>
</dbReference>
<accession>A0A843YJV0</accession>
<dbReference type="AlphaFoldDB" id="A0A843YJV0"/>
<dbReference type="Proteomes" id="UP000444174">
    <property type="component" value="Unassembled WGS sequence"/>
</dbReference>
<dbReference type="CDD" id="cd07313">
    <property type="entry name" value="terB_like_2"/>
    <property type="match status" value="1"/>
</dbReference>
<dbReference type="Pfam" id="PF05099">
    <property type="entry name" value="TerB"/>
    <property type="match status" value="1"/>
</dbReference>
<dbReference type="Gene3D" id="1.10.3680.10">
    <property type="entry name" value="TerB-like"/>
    <property type="match status" value="1"/>
</dbReference>
<dbReference type="SUPFAM" id="SSF158682">
    <property type="entry name" value="TerB-like"/>
    <property type="match status" value="1"/>
</dbReference>
<name>A0A843YJV0_9RHOB</name>
<keyword evidence="3" id="KW-1185">Reference proteome</keyword>
<evidence type="ECO:0000313" key="3">
    <source>
        <dbReference type="Proteomes" id="UP000444174"/>
    </source>
</evidence>
<dbReference type="InterPro" id="IPR029024">
    <property type="entry name" value="TerB-like"/>
</dbReference>
<evidence type="ECO:0000313" key="2">
    <source>
        <dbReference type="EMBL" id="MQQ09925.1"/>
    </source>
</evidence>
<gene>
    <name evidence="2" type="ORF">GFB49_15775</name>
</gene>
<proteinExistence type="predicted"/>
<feature type="domain" description="Co-chaperone DjlA N-terminal" evidence="1">
    <location>
        <begin position="25"/>
        <end position="140"/>
    </location>
</feature>
<reference evidence="2 3" key="1">
    <citation type="submission" date="2019-10" db="EMBL/GenBank/DDBJ databases">
        <title>Epibacterium sp. nov., isolated from seawater.</title>
        <authorList>
            <person name="Zhang X."/>
            <person name="Li N."/>
        </authorList>
    </citation>
    <scope>NUCLEOTIDE SEQUENCE [LARGE SCALE GENOMIC DNA]</scope>
    <source>
        <strain evidence="2 3">SM1979</strain>
    </source>
</reference>
<evidence type="ECO:0000259" key="1">
    <source>
        <dbReference type="Pfam" id="PF05099"/>
    </source>
</evidence>
<dbReference type="EMBL" id="WIBF01000011">
    <property type="protein sequence ID" value="MQQ09925.1"/>
    <property type="molecule type" value="Genomic_DNA"/>
</dbReference>
<dbReference type="RefSeq" id="WP_153216905.1">
    <property type="nucleotide sequence ID" value="NZ_WIBF01000011.1"/>
</dbReference>
<comment type="caution">
    <text evidence="2">The sequence shown here is derived from an EMBL/GenBank/DDBJ whole genome shotgun (WGS) entry which is preliminary data.</text>
</comment>
<sequence>MIFRDLLNLLLDPSPQPLNDSDARMALTALLVRIARADHNYAEVEKDKIDRITMARYGLDIGGAIILREQAEGLEAEAPDTVRFTRAIKDAVALEDRIAVIEAMWQVALADGERDAQEDALLRMASNLLGINDVQNAAARKRVEKSQS</sequence>